<feature type="domain" description="YoaR-like putative peptidoglycan binding" evidence="1">
    <location>
        <begin position="85"/>
        <end position="194"/>
    </location>
</feature>
<dbReference type="InterPro" id="IPR022029">
    <property type="entry name" value="YoaR-like_PG-bd"/>
</dbReference>
<proteinExistence type="predicted"/>
<dbReference type="InterPro" id="IPR007391">
    <property type="entry name" value="Vancomycin_resist_VanW"/>
</dbReference>
<dbReference type="Pfam" id="PF12229">
    <property type="entry name" value="PG_binding_4"/>
    <property type="match status" value="1"/>
</dbReference>
<dbReference type="AlphaFoldDB" id="A0A3A5H5R4"/>
<keyword evidence="3" id="KW-1185">Reference proteome</keyword>
<dbReference type="Pfam" id="PF04294">
    <property type="entry name" value="VanW"/>
    <property type="match status" value="1"/>
</dbReference>
<accession>A0A3A5H5R4</accession>
<gene>
    <name evidence="2" type="ORF">D4739_02445</name>
</gene>
<protein>
    <recommendedName>
        <fullName evidence="1">YoaR-like putative peptidoglycan binding domain-containing protein</fullName>
    </recommendedName>
</protein>
<dbReference type="Proteomes" id="UP000276542">
    <property type="component" value="Unassembled WGS sequence"/>
</dbReference>
<dbReference type="InterPro" id="IPR052913">
    <property type="entry name" value="Glycopeptide_resist_protein"/>
</dbReference>
<reference evidence="3" key="1">
    <citation type="submission" date="2018-09" db="EMBL/GenBank/DDBJ databases">
        <authorList>
            <person name="Zhu H."/>
        </authorList>
    </citation>
    <scope>NUCLEOTIDE SEQUENCE [LARGE SCALE GENOMIC DNA]</scope>
    <source>
        <strain evidence="3">K1W22B-1</strain>
    </source>
</reference>
<comment type="caution">
    <text evidence="2">The sequence shown here is derived from an EMBL/GenBank/DDBJ whole genome shotgun (WGS) entry which is preliminary data.</text>
</comment>
<evidence type="ECO:0000313" key="2">
    <source>
        <dbReference type="EMBL" id="RJS45198.1"/>
    </source>
</evidence>
<dbReference type="EMBL" id="QYRP01000002">
    <property type="protein sequence ID" value="RJS45198.1"/>
    <property type="molecule type" value="Genomic_DNA"/>
</dbReference>
<dbReference type="PANTHER" id="PTHR35788">
    <property type="entry name" value="EXPORTED PROTEIN-RELATED"/>
    <property type="match status" value="1"/>
</dbReference>
<dbReference type="PANTHER" id="PTHR35788:SF1">
    <property type="entry name" value="EXPORTED PROTEIN"/>
    <property type="match status" value="1"/>
</dbReference>
<evidence type="ECO:0000313" key="3">
    <source>
        <dbReference type="Proteomes" id="UP000276542"/>
    </source>
</evidence>
<sequence>MGRVTDERQARGGRVVVLTILGLLVLVGGAYAVAYAFAADRVPRGTTVAGVAIGGKAPAAAAALLDQEFATRGPIAVTVGGAATELTAEQLGFSFDADATVEEAGGGRSWSPQRLWDYYAGGDRIAPVIDIDDSAFETTLARLDKAHGRAAREGAVRFAKGKVTGVAGRAGLGLDRDDTRAALEAAYVAGSPATLALVSVQPEITDEDVKQALDSFGTPAVSGPVTLSFDDTPVRLTPAQFTPALAMTPKDGVLEPDLDAAKLSAIVRSLLGDKGKPVDATVVLSGGTPRVVPGKPGVDYDPQDISEAFLSVVARPSGERTLPVKATVAKPEVTTAEARKWGIKEKVSTFTTYYPHTDYRNVNIPRALSLINGTVLAPGETFSLNGTVGERTAANGFVEGFVIDGGLITTAYGGGVSQVATTTFNAAFFAGLKDVEHKPHSLYFDRYPIGREATVAWPYVDLKFQNDTPYGVLIETNVQRSTPSSSGVVTVSMWSTKYWDITTTAGDRYNVVAPGSRVSTADDCEPQEPNTGFDIKVYRHFNRNGERVRSETMTTHYNSADRVTCKEPAPKKP</sequence>
<organism evidence="2 3">
    <name type="scientific">Nocardioides cavernaquae</name>
    <dbReference type="NCBI Taxonomy" id="2321396"/>
    <lineage>
        <taxon>Bacteria</taxon>
        <taxon>Bacillati</taxon>
        <taxon>Actinomycetota</taxon>
        <taxon>Actinomycetes</taxon>
        <taxon>Propionibacteriales</taxon>
        <taxon>Nocardioidaceae</taxon>
        <taxon>Nocardioides</taxon>
    </lineage>
</organism>
<evidence type="ECO:0000259" key="1">
    <source>
        <dbReference type="Pfam" id="PF12229"/>
    </source>
</evidence>
<name>A0A3A5H5R4_9ACTN</name>